<sequence>MPPVAHGIGYDTAGSGRGRGTSLNSTGYCTVDLGPGLEGDFCAAPLAPVPEALYAITIATTDTKMVISRRAPAGHRQWARTCVPSAFSYRPMNGMHSPKVVDPQRNAQ</sequence>
<evidence type="ECO:0000256" key="1">
    <source>
        <dbReference type="SAM" id="MobiDB-lite"/>
    </source>
</evidence>
<feature type="region of interest" description="Disordered" evidence="1">
    <location>
        <begin position="1"/>
        <end position="22"/>
    </location>
</feature>
<name>A0ABT6S0D7_9ACTN</name>
<comment type="caution">
    <text evidence="2">The sequence shown here is derived from an EMBL/GenBank/DDBJ whole genome shotgun (WGS) entry which is preliminary data.</text>
</comment>
<evidence type="ECO:0000313" key="3">
    <source>
        <dbReference type="Proteomes" id="UP001224661"/>
    </source>
</evidence>
<dbReference type="EMBL" id="JASCIR010000040">
    <property type="protein sequence ID" value="MDI3390149.1"/>
    <property type="molecule type" value="Genomic_DNA"/>
</dbReference>
<proteinExistence type="predicted"/>
<keyword evidence="3" id="KW-1185">Reference proteome</keyword>
<evidence type="ECO:0000313" key="2">
    <source>
        <dbReference type="EMBL" id="MDI3390149.1"/>
    </source>
</evidence>
<reference evidence="2 3" key="1">
    <citation type="submission" date="2023-05" db="EMBL/GenBank/DDBJ databases">
        <title>Draft genome sequence of Streptomyces sp. B-S-A8 isolated from a cave soil in Thailand.</title>
        <authorList>
            <person name="Chamroensaksri N."/>
            <person name="Muangham S."/>
        </authorList>
    </citation>
    <scope>NUCLEOTIDE SEQUENCE [LARGE SCALE GENOMIC DNA]</scope>
    <source>
        <strain evidence="2 3">B-S-A8</strain>
    </source>
</reference>
<accession>A0ABT6S0D7</accession>
<dbReference type="Proteomes" id="UP001224661">
    <property type="component" value="Unassembled WGS sequence"/>
</dbReference>
<protein>
    <submittedName>
        <fullName evidence="2">Uncharacterized protein</fullName>
    </submittedName>
</protein>
<gene>
    <name evidence="2" type="ORF">QIS99_28745</name>
</gene>
<organism evidence="2 3">
    <name type="scientific">Streptomyces solicavernae</name>
    <dbReference type="NCBI Taxonomy" id="3043614"/>
    <lineage>
        <taxon>Bacteria</taxon>
        <taxon>Bacillati</taxon>
        <taxon>Actinomycetota</taxon>
        <taxon>Actinomycetes</taxon>
        <taxon>Kitasatosporales</taxon>
        <taxon>Streptomycetaceae</taxon>
        <taxon>Streptomyces</taxon>
    </lineage>
</organism>
<dbReference type="RefSeq" id="WP_282516628.1">
    <property type="nucleotide sequence ID" value="NZ_JASCIR010000040.1"/>
</dbReference>